<dbReference type="FunFam" id="3.40.50.720:FF:000077">
    <property type="entry name" value="L-threonine 3-dehydrogenase, mitochondrial"/>
    <property type="match status" value="1"/>
</dbReference>
<evidence type="ECO:0000256" key="5">
    <source>
        <dbReference type="ARBA" id="ARBA00066604"/>
    </source>
</evidence>
<evidence type="ECO:0000313" key="9">
    <source>
        <dbReference type="WBParaSite" id="PgR036_g099_t02"/>
    </source>
</evidence>
<accession>A0A915BEW0</accession>
<evidence type="ECO:0000256" key="6">
    <source>
        <dbReference type="ARBA" id="ARBA00069940"/>
    </source>
</evidence>
<dbReference type="PANTHER" id="PTHR42687">
    <property type="entry name" value="L-THREONINE 3-DEHYDROGENASE"/>
    <property type="match status" value="1"/>
</dbReference>
<dbReference type="Proteomes" id="UP000887569">
    <property type="component" value="Unplaced"/>
</dbReference>
<comment type="pathway">
    <text evidence="4">Amino-acid degradation; L-threonine degradation via oxydo-reductase pathway; glycine from L-threonine: step 1/2.</text>
</comment>
<dbReference type="InterPro" id="IPR001509">
    <property type="entry name" value="Epimerase_deHydtase"/>
</dbReference>
<comment type="function">
    <text evidence="3">Catalyzes the NAD(+)-dependent oxidation of L-threonine to 2-amino-3-ketobutyrate, mediating L-threonine catabolism.</text>
</comment>
<comment type="catalytic activity">
    <reaction evidence="2">
        <text>L-threonine + NAD(+) = (2S)-2-amino-3-oxobutanoate + NADH + H(+)</text>
        <dbReference type="Rhea" id="RHEA:13161"/>
        <dbReference type="ChEBI" id="CHEBI:15378"/>
        <dbReference type="ChEBI" id="CHEBI:57540"/>
        <dbReference type="ChEBI" id="CHEBI:57926"/>
        <dbReference type="ChEBI" id="CHEBI:57945"/>
        <dbReference type="ChEBI" id="CHEBI:78948"/>
        <dbReference type="EC" id="1.1.1.103"/>
    </reaction>
</comment>
<dbReference type="EC" id="1.1.1.103" evidence="5"/>
<dbReference type="InterPro" id="IPR051225">
    <property type="entry name" value="NAD(P)_epim/dehydratase"/>
</dbReference>
<evidence type="ECO:0000259" key="7">
    <source>
        <dbReference type="Pfam" id="PF01370"/>
    </source>
</evidence>
<feature type="domain" description="NAD-dependent epimerase/dehydratase" evidence="7">
    <location>
        <begin position="70"/>
        <end position="303"/>
    </location>
</feature>
<dbReference type="Pfam" id="PF01370">
    <property type="entry name" value="Epimerase"/>
    <property type="match status" value="1"/>
</dbReference>
<protein>
    <recommendedName>
        <fullName evidence="6">L-threonine 3-dehydrogenase, mitochondrial</fullName>
        <ecNumber evidence="5">1.1.1.103</ecNumber>
    </recommendedName>
</protein>
<dbReference type="SUPFAM" id="SSF51735">
    <property type="entry name" value="NAD(P)-binding Rossmann-fold domains"/>
    <property type="match status" value="1"/>
</dbReference>
<organism evidence="8 9">
    <name type="scientific">Parascaris univalens</name>
    <name type="common">Nematode worm</name>
    <dbReference type="NCBI Taxonomy" id="6257"/>
    <lineage>
        <taxon>Eukaryota</taxon>
        <taxon>Metazoa</taxon>
        <taxon>Ecdysozoa</taxon>
        <taxon>Nematoda</taxon>
        <taxon>Chromadorea</taxon>
        <taxon>Rhabditida</taxon>
        <taxon>Spirurina</taxon>
        <taxon>Ascaridomorpha</taxon>
        <taxon>Ascaridoidea</taxon>
        <taxon>Ascarididae</taxon>
        <taxon>Parascaris</taxon>
    </lineage>
</organism>
<dbReference type="PANTHER" id="PTHR42687:SF1">
    <property type="entry name" value="L-THREONINE 3-DEHYDROGENASE, MITOCHONDRIAL"/>
    <property type="match status" value="1"/>
</dbReference>
<dbReference type="Gene3D" id="3.40.50.720">
    <property type="entry name" value="NAD(P)-binding Rossmann-like Domain"/>
    <property type="match status" value="1"/>
</dbReference>
<dbReference type="AlphaFoldDB" id="A0A915BEW0"/>
<keyword evidence="8" id="KW-1185">Reference proteome</keyword>
<dbReference type="GO" id="GO:0008743">
    <property type="term" value="F:L-threonine 3-dehydrogenase activity"/>
    <property type="evidence" value="ECO:0007669"/>
    <property type="project" value="UniProtKB-EC"/>
</dbReference>
<dbReference type="WBParaSite" id="PgR036_g099_t02">
    <property type="protein sequence ID" value="PgR036_g099_t02"/>
    <property type="gene ID" value="PgR036_g099"/>
</dbReference>
<dbReference type="InterPro" id="IPR036291">
    <property type="entry name" value="NAD(P)-bd_dom_sf"/>
</dbReference>
<reference evidence="9" key="1">
    <citation type="submission" date="2022-11" db="UniProtKB">
        <authorList>
            <consortium name="WormBaseParasite"/>
        </authorList>
    </citation>
    <scope>IDENTIFICATION</scope>
</reference>
<evidence type="ECO:0000313" key="8">
    <source>
        <dbReference type="Proteomes" id="UP000887569"/>
    </source>
</evidence>
<proteinExistence type="inferred from homology"/>
<evidence type="ECO:0000256" key="2">
    <source>
        <dbReference type="ARBA" id="ARBA00050613"/>
    </source>
</evidence>
<comment type="similarity">
    <text evidence="1">Belongs to the NAD(P)-dependent epimerase/dehydratase family.</text>
</comment>
<evidence type="ECO:0000256" key="3">
    <source>
        <dbReference type="ARBA" id="ARBA00059023"/>
    </source>
</evidence>
<name>A0A915BEW0_PARUN</name>
<evidence type="ECO:0000256" key="1">
    <source>
        <dbReference type="ARBA" id="ARBA00007637"/>
    </source>
</evidence>
<dbReference type="GO" id="GO:0006567">
    <property type="term" value="P:L-threonine catabolic process"/>
    <property type="evidence" value="ECO:0007669"/>
    <property type="project" value="TreeGrafter"/>
</dbReference>
<sequence length="392" mass="43561">AERLVIIEWFSSRTIMKKSLVGIASGVGRIMATPTAGANIVQQRNFALKNKDPMSRYQKLADSAAKKPRVLITGAMGQLGRGLASAYRYMYGRESVLMTDIVKAPLDGSVEPFRYLNILDQNALEETVVNSQIDIIVHFSALLSAVGENNVPLALAVNGKGVENVLEVGRKYNLQVFIPSTIGAFGPTSPLELTPDICIQRPRTIYGVTKVYAELLGEYYNDKFGLDFRCLRYPGIISATMPGGGTTDYAVQAFYDALMYGKHKCYLKPNTRLPMMYDTDCTGSTVFFLASPAEKLKQRTYNVTGFSLTPEELTDAIRKVMPNFQVEYEICPIRQKIAESWPDRFDDSNARKDWGWNPEYDLDATVEIMFDLVGKQLAEQKTTGAPKTAASM</sequence>
<evidence type="ECO:0000256" key="4">
    <source>
        <dbReference type="ARBA" id="ARBA00060557"/>
    </source>
</evidence>